<accession>A0ABP1GF53</accession>
<dbReference type="SMART" id="SM00184">
    <property type="entry name" value="RING"/>
    <property type="match status" value="1"/>
</dbReference>
<dbReference type="Pfam" id="PF25563">
    <property type="entry name" value="TPR_SYVN1_N"/>
    <property type="match status" value="1"/>
</dbReference>
<keyword evidence="8" id="KW-0479">Metal-binding</keyword>
<evidence type="ECO:0000256" key="5">
    <source>
        <dbReference type="ARBA" id="ARBA00012483"/>
    </source>
</evidence>
<keyword evidence="20" id="KW-1185">Reference proteome</keyword>
<evidence type="ECO:0000256" key="8">
    <source>
        <dbReference type="ARBA" id="ARBA00022723"/>
    </source>
</evidence>
<name>A0ABP1GF53_9CHLO</name>
<evidence type="ECO:0000256" key="10">
    <source>
        <dbReference type="ARBA" id="ARBA00022786"/>
    </source>
</evidence>
<keyword evidence="14 17" id="KW-0472">Membrane</keyword>
<comment type="caution">
    <text evidence="19">The sequence shown here is derived from an EMBL/GenBank/DDBJ whole genome shotgun (WGS) entry which is preliminary data.</text>
</comment>
<dbReference type="EMBL" id="CAXHTA020000018">
    <property type="protein sequence ID" value="CAL5228388.1"/>
    <property type="molecule type" value="Genomic_DNA"/>
</dbReference>
<dbReference type="PANTHER" id="PTHR22763">
    <property type="entry name" value="RING ZINC FINGER PROTEIN"/>
    <property type="match status" value="1"/>
</dbReference>
<feature type="region of interest" description="Disordered" evidence="16">
    <location>
        <begin position="393"/>
        <end position="442"/>
    </location>
</feature>
<reference evidence="19 20" key="1">
    <citation type="submission" date="2024-06" db="EMBL/GenBank/DDBJ databases">
        <authorList>
            <person name="Kraege A."/>
            <person name="Thomma B."/>
        </authorList>
    </citation>
    <scope>NUCLEOTIDE SEQUENCE [LARGE SCALE GENOMIC DNA]</scope>
</reference>
<evidence type="ECO:0000256" key="13">
    <source>
        <dbReference type="ARBA" id="ARBA00022989"/>
    </source>
</evidence>
<evidence type="ECO:0000256" key="6">
    <source>
        <dbReference type="ARBA" id="ARBA00022679"/>
    </source>
</evidence>
<dbReference type="CDD" id="cd16479">
    <property type="entry name" value="RING-H2_synoviolin"/>
    <property type="match status" value="1"/>
</dbReference>
<evidence type="ECO:0000256" key="3">
    <source>
        <dbReference type="ARBA" id="ARBA00004906"/>
    </source>
</evidence>
<proteinExistence type="inferred from homology"/>
<sequence>MLGIRKYVGISALAAAGVVYHAFSTREQFFPSVYYLSTSKVAIAVLGNFAFAVALCTYFLMTKIFLGALREAEVERVNQRISQAIIETCLAMTIFRDEFNVKFVALFTILSFIKVFHWLVQDRVDYIETTPHVSRLHHLRIVTFMGILLAIDSAFLKYLVGKTLEKSASVHLLFSFEYVILASAIISTFLKYTLSMVDAWLEGRWEHKGVYVFYLELLTDMLHLFVYLVFFVIVFTNFGLPVHLLRDLYWTFRNFRNRVIDFLRYRRVTANMDERFSNATEEDLARCDGICIICREEMVATGRNKKLPCSHVFHTHCLRSWLERQQNCPTCRASVFAPPPAAQAPAAQAEGAAPAAGGAVDQEELPEAVRLLAAEVAANGPAMQMWREWRRRQPNPPAADGEAAPAAAPEGDGAEGEAVAGPSVAAPAASMPSRAASGSQGEAAGAQAAGAGIHGAPLQQQAYPVAYPYMWNVPQWAPTTSMALFMPGLHAAPLQYAGQQRPDVPTSMGSQGYSLPILPMVLPPAIQALMHSPPAGTPEQQVHQAAAAAAAAAAVMSSPYSTYSTMMLPPSIIPLGPGSAGSAPMSQEATAAAAANAAAAAAAAVLQRGNAQPSAETMEQVLRQQMEMVQNQMQRLQAHREQEGLSASRAPSAAQPSAARAQSSAPPQAQAPGPSAASSAHMPSSSAAQPAAQAAQEGTGAARSRPPHEPAPAAAEGSNPAEEIRQRRLNHFHTREQD</sequence>
<comment type="similarity">
    <text evidence="4">Belongs to the HRD1 family.</text>
</comment>
<organism evidence="19 20">
    <name type="scientific">Coccomyxa viridis</name>
    <dbReference type="NCBI Taxonomy" id="1274662"/>
    <lineage>
        <taxon>Eukaryota</taxon>
        <taxon>Viridiplantae</taxon>
        <taxon>Chlorophyta</taxon>
        <taxon>core chlorophytes</taxon>
        <taxon>Trebouxiophyceae</taxon>
        <taxon>Trebouxiophyceae incertae sedis</taxon>
        <taxon>Coccomyxaceae</taxon>
        <taxon>Coccomyxa</taxon>
    </lineage>
</organism>
<dbReference type="Proteomes" id="UP001497392">
    <property type="component" value="Unassembled WGS sequence"/>
</dbReference>
<evidence type="ECO:0000256" key="9">
    <source>
        <dbReference type="ARBA" id="ARBA00022771"/>
    </source>
</evidence>
<dbReference type="PROSITE" id="PS50089">
    <property type="entry name" value="ZF_RING_2"/>
    <property type="match status" value="1"/>
</dbReference>
<dbReference type="EC" id="2.3.2.27" evidence="5"/>
<evidence type="ECO:0000256" key="11">
    <source>
        <dbReference type="ARBA" id="ARBA00022824"/>
    </source>
</evidence>
<feature type="region of interest" description="Disordered" evidence="16">
    <location>
        <begin position="632"/>
        <end position="738"/>
    </location>
</feature>
<feature type="compositionally biased region" description="Low complexity" evidence="16">
    <location>
        <begin position="398"/>
        <end position="442"/>
    </location>
</feature>
<keyword evidence="9 15" id="KW-0863">Zinc-finger</keyword>
<keyword evidence="11" id="KW-0256">Endoplasmic reticulum</keyword>
<dbReference type="PANTHER" id="PTHR22763:SF184">
    <property type="entry name" value="E3 UBIQUITIN-PROTEIN LIGASE SYNOVIOLIN"/>
    <property type="match status" value="1"/>
</dbReference>
<evidence type="ECO:0000256" key="4">
    <source>
        <dbReference type="ARBA" id="ARBA00010089"/>
    </source>
</evidence>
<evidence type="ECO:0000313" key="20">
    <source>
        <dbReference type="Proteomes" id="UP001497392"/>
    </source>
</evidence>
<evidence type="ECO:0000256" key="12">
    <source>
        <dbReference type="ARBA" id="ARBA00022833"/>
    </source>
</evidence>
<gene>
    <name evidence="19" type="primary">g11511</name>
    <name evidence="19" type="ORF">VP750_LOCUS10294</name>
</gene>
<comment type="catalytic activity">
    <reaction evidence="1">
        <text>S-ubiquitinyl-[E2 ubiquitin-conjugating enzyme]-L-cysteine + [acceptor protein]-L-lysine = [E2 ubiquitin-conjugating enzyme]-L-cysteine + N(6)-ubiquitinyl-[acceptor protein]-L-lysine.</text>
        <dbReference type="EC" id="2.3.2.27"/>
    </reaction>
</comment>
<evidence type="ECO:0000256" key="15">
    <source>
        <dbReference type="PROSITE-ProRule" id="PRU00175"/>
    </source>
</evidence>
<feature type="compositionally biased region" description="Low complexity" evidence="16">
    <location>
        <begin position="646"/>
        <end position="704"/>
    </location>
</feature>
<evidence type="ECO:0000256" key="17">
    <source>
        <dbReference type="SAM" id="Phobius"/>
    </source>
</evidence>
<feature type="transmembrane region" description="Helical" evidence="17">
    <location>
        <begin position="43"/>
        <end position="61"/>
    </location>
</feature>
<dbReference type="InterPro" id="IPR001841">
    <property type="entry name" value="Znf_RING"/>
</dbReference>
<feature type="transmembrane region" description="Helical" evidence="17">
    <location>
        <begin position="139"/>
        <end position="160"/>
    </location>
</feature>
<evidence type="ECO:0000256" key="16">
    <source>
        <dbReference type="SAM" id="MobiDB-lite"/>
    </source>
</evidence>
<comment type="subcellular location">
    <subcellularLocation>
        <location evidence="2">Endoplasmic reticulum membrane</location>
        <topology evidence="2">Multi-pass membrane protein</topology>
    </subcellularLocation>
</comment>
<evidence type="ECO:0000313" key="19">
    <source>
        <dbReference type="EMBL" id="CAL5228388.1"/>
    </source>
</evidence>
<feature type="transmembrane region" description="Helical" evidence="17">
    <location>
        <begin position="99"/>
        <end position="119"/>
    </location>
</feature>
<evidence type="ECO:0000259" key="18">
    <source>
        <dbReference type="PROSITE" id="PS50089"/>
    </source>
</evidence>
<keyword evidence="12" id="KW-0862">Zinc</keyword>
<dbReference type="InterPro" id="IPR057992">
    <property type="entry name" value="TPR_SYVN1_N"/>
</dbReference>
<evidence type="ECO:0000256" key="2">
    <source>
        <dbReference type="ARBA" id="ARBA00004477"/>
    </source>
</evidence>
<keyword evidence="6" id="KW-0808">Transferase</keyword>
<protein>
    <recommendedName>
        <fullName evidence="5">RING-type E3 ubiquitin transferase</fullName>
        <ecNumber evidence="5">2.3.2.27</ecNumber>
    </recommendedName>
</protein>
<feature type="transmembrane region" description="Helical" evidence="17">
    <location>
        <begin position="172"/>
        <end position="190"/>
    </location>
</feature>
<dbReference type="InterPro" id="IPR050731">
    <property type="entry name" value="HRD1_E3_ubiq-ligases"/>
</dbReference>
<feature type="domain" description="RING-type" evidence="18">
    <location>
        <begin position="291"/>
        <end position="332"/>
    </location>
</feature>
<keyword evidence="10" id="KW-0833">Ubl conjugation pathway</keyword>
<comment type="pathway">
    <text evidence="3">Protein modification; protein ubiquitination.</text>
</comment>
<evidence type="ECO:0000256" key="1">
    <source>
        <dbReference type="ARBA" id="ARBA00000900"/>
    </source>
</evidence>
<keyword evidence="7 17" id="KW-0812">Transmembrane</keyword>
<dbReference type="Gene3D" id="3.30.40.10">
    <property type="entry name" value="Zinc/RING finger domain, C3HC4 (zinc finger)"/>
    <property type="match status" value="1"/>
</dbReference>
<dbReference type="Pfam" id="PF13639">
    <property type="entry name" value="zf-RING_2"/>
    <property type="match status" value="1"/>
</dbReference>
<feature type="transmembrane region" description="Helical" evidence="17">
    <location>
        <begin position="224"/>
        <end position="245"/>
    </location>
</feature>
<keyword evidence="13 17" id="KW-1133">Transmembrane helix</keyword>
<evidence type="ECO:0000256" key="7">
    <source>
        <dbReference type="ARBA" id="ARBA00022692"/>
    </source>
</evidence>
<evidence type="ECO:0000256" key="14">
    <source>
        <dbReference type="ARBA" id="ARBA00023136"/>
    </source>
</evidence>
<feature type="transmembrane region" description="Helical" evidence="17">
    <location>
        <begin position="7"/>
        <end position="23"/>
    </location>
</feature>
<dbReference type="InterPro" id="IPR013083">
    <property type="entry name" value="Znf_RING/FYVE/PHD"/>
</dbReference>
<dbReference type="InterPro" id="IPR058051">
    <property type="entry name" value="Znf_RING_synoviolin"/>
</dbReference>
<dbReference type="SUPFAM" id="SSF57850">
    <property type="entry name" value="RING/U-box"/>
    <property type="match status" value="1"/>
</dbReference>